<evidence type="ECO:0000256" key="1">
    <source>
        <dbReference type="ARBA" id="ARBA00043985"/>
    </source>
</evidence>
<organism evidence="3 4">
    <name type="scientific">Paenibacillus sambharensis</name>
    <dbReference type="NCBI Taxonomy" id="1803190"/>
    <lineage>
        <taxon>Bacteria</taxon>
        <taxon>Bacillati</taxon>
        <taxon>Bacillota</taxon>
        <taxon>Bacilli</taxon>
        <taxon>Bacillales</taxon>
        <taxon>Paenibacillaceae</taxon>
        <taxon>Paenibacillus</taxon>
    </lineage>
</organism>
<proteinExistence type="inferred from homology"/>
<dbReference type="Proteomes" id="UP000249522">
    <property type="component" value="Unassembled WGS sequence"/>
</dbReference>
<dbReference type="Pfam" id="PF04012">
    <property type="entry name" value="PspA_IM30"/>
    <property type="match status" value="1"/>
</dbReference>
<evidence type="ECO:0000313" key="4">
    <source>
        <dbReference type="Proteomes" id="UP000249522"/>
    </source>
</evidence>
<keyword evidence="4" id="KW-1185">Reference proteome</keyword>
<keyword evidence="2" id="KW-0175">Coiled coil</keyword>
<comment type="caution">
    <text evidence="3">The sequence shown here is derived from an EMBL/GenBank/DDBJ whole genome shotgun (WGS) entry which is preliminary data.</text>
</comment>
<dbReference type="AlphaFoldDB" id="A0A2W1LBP8"/>
<accession>A0A2W1LBP8</accession>
<dbReference type="PANTHER" id="PTHR31088">
    <property type="entry name" value="MEMBRANE-ASSOCIATED PROTEIN VIPP1, CHLOROPLASTIC"/>
    <property type="match status" value="1"/>
</dbReference>
<gene>
    <name evidence="3" type="ORF">DNH61_09580</name>
</gene>
<dbReference type="EMBL" id="QKRB01000042">
    <property type="protein sequence ID" value="PZD96149.1"/>
    <property type="molecule type" value="Genomic_DNA"/>
</dbReference>
<evidence type="ECO:0000313" key="3">
    <source>
        <dbReference type="EMBL" id="PZD96149.1"/>
    </source>
</evidence>
<evidence type="ECO:0000256" key="2">
    <source>
        <dbReference type="SAM" id="Coils"/>
    </source>
</evidence>
<feature type="coiled-coil region" evidence="2">
    <location>
        <begin position="87"/>
        <end position="226"/>
    </location>
</feature>
<dbReference type="InterPro" id="IPR007157">
    <property type="entry name" value="PspA_VIPP1"/>
</dbReference>
<dbReference type="OrthoDB" id="9779630at2"/>
<reference evidence="3 4" key="1">
    <citation type="submission" date="2018-06" db="EMBL/GenBank/DDBJ databases">
        <title>Paenibacillus imtechensis sp. nov.</title>
        <authorList>
            <person name="Pinnaka A.K."/>
            <person name="Singh H."/>
            <person name="Kaur M."/>
        </authorList>
    </citation>
    <scope>NUCLEOTIDE SEQUENCE [LARGE SCALE GENOMIC DNA]</scope>
    <source>
        <strain evidence="3 4">SMB1</strain>
    </source>
</reference>
<protein>
    <submittedName>
        <fullName evidence="3">PspA/IM30 family protein</fullName>
    </submittedName>
</protein>
<dbReference type="RefSeq" id="WP_111146437.1">
    <property type="nucleotide sequence ID" value="NZ_QKRB01000042.1"/>
</dbReference>
<sequence>MSIFKRLRDLTMSNVYALIEKAEDPVKLTDQYIRDMQSDLEDAEKAVAAQIALEKKFKLLFEEQEALVQRRTEQAHTAAQAQNIDLARRALEEKKNAEDKRNEYKASFEQNQMLANNLRGKLDEMRKQLSDLRSKRESLVARYNAAKAQNEINKTMSGFGGNSAGSGMKRMEEKMLQMEAQAEASNELNSSKGRSLDEEFAALGKDKAVEDELAALMKQYENKDNQ</sequence>
<dbReference type="PANTHER" id="PTHR31088:SF6">
    <property type="entry name" value="PHAGE SHOCK PROTEIN A"/>
    <property type="match status" value="1"/>
</dbReference>
<name>A0A2W1LBP8_9BACL</name>
<comment type="similarity">
    <text evidence="1">Belongs to the PspA/Vipp/IM30 family.</text>
</comment>